<dbReference type="RefSeq" id="WP_064220328.1">
    <property type="nucleotide sequence ID" value="NZ_LVXZ01000288.1"/>
</dbReference>
<name>A0A179B7A6_ACIFR</name>
<evidence type="ECO:0000313" key="2">
    <source>
        <dbReference type="EMBL" id="OAP87265.1"/>
    </source>
</evidence>
<dbReference type="AlphaFoldDB" id="A0A179B7A6"/>
<dbReference type="OrthoDB" id="9998715at2"/>
<dbReference type="Proteomes" id="UP000078302">
    <property type="component" value="Unassembled WGS sequence"/>
</dbReference>
<gene>
    <name evidence="2" type="ORF">A4H96_15100</name>
</gene>
<feature type="compositionally biased region" description="Polar residues" evidence="1">
    <location>
        <begin position="138"/>
        <end position="168"/>
    </location>
</feature>
<evidence type="ECO:0000313" key="3">
    <source>
        <dbReference type="Proteomes" id="UP000078302"/>
    </source>
</evidence>
<feature type="region of interest" description="Disordered" evidence="1">
    <location>
        <begin position="128"/>
        <end position="176"/>
    </location>
</feature>
<reference evidence="2 3" key="1">
    <citation type="submission" date="2016-04" db="EMBL/GenBank/DDBJ databases">
        <title>Acidithiobacillus ferrooxidans genome sequencing and assembly.</title>
        <authorList>
            <person name="Zhou Z."/>
        </authorList>
    </citation>
    <scope>NUCLEOTIDE SEQUENCE [LARGE SCALE GENOMIC DNA]</scope>
    <source>
        <strain evidence="2 3">BY0502</strain>
    </source>
</reference>
<evidence type="ECO:0000256" key="1">
    <source>
        <dbReference type="SAM" id="MobiDB-lite"/>
    </source>
</evidence>
<dbReference type="EMBL" id="LVXZ01000288">
    <property type="protein sequence ID" value="OAP87265.1"/>
    <property type="molecule type" value="Genomic_DNA"/>
</dbReference>
<keyword evidence="3" id="KW-1185">Reference proteome</keyword>
<protein>
    <submittedName>
        <fullName evidence="2">Uncharacterized protein</fullName>
    </submittedName>
</protein>
<accession>A0A179B7A6</accession>
<proteinExistence type="predicted"/>
<comment type="caution">
    <text evidence="2">The sequence shown here is derived from an EMBL/GenBank/DDBJ whole genome shotgun (WGS) entry which is preliminary data.</text>
</comment>
<feature type="region of interest" description="Disordered" evidence="1">
    <location>
        <begin position="208"/>
        <end position="230"/>
    </location>
</feature>
<organism evidence="2 3">
    <name type="scientific">Acidithiobacillus ferrooxidans</name>
    <name type="common">Thiobacillus ferrooxidans</name>
    <dbReference type="NCBI Taxonomy" id="920"/>
    <lineage>
        <taxon>Bacteria</taxon>
        <taxon>Pseudomonadati</taxon>
        <taxon>Pseudomonadota</taxon>
        <taxon>Acidithiobacillia</taxon>
        <taxon>Acidithiobacillales</taxon>
        <taxon>Acidithiobacillaceae</taxon>
        <taxon>Acidithiobacillus</taxon>
    </lineage>
</organism>
<sequence>MKDRLSFRTTEVTPFSRRLLESVDDYSGTTRYAIDLLGWTSHPVLLIAHKSGVTLFDPIEAVCRLSYGAEEVAEATPQARWSFTLAFGSAETARALPAPDPLRIQVPLVQPVSHSERISAEMRNTFGAGFDREEQSVRQDVQTPLSTPTQTVDAEQQTRSTEPLQSPKTPAAPRRGLSQNLLNTIGAGIDRGPPKSLSEIVNAMPPEERARLAALKPGAIARGHPSSPTE</sequence>